<feature type="transmembrane region" description="Helical" evidence="8">
    <location>
        <begin position="56"/>
        <end position="75"/>
    </location>
</feature>
<feature type="transmembrane region" description="Helical" evidence="8">
    <location>
        <begin position="192"/>
        <end position="217"/>
    </location>
</feature>
<evidence type="ECO:0000256" key="1">
    <source>
        <dbReference type="ARBA" id="ARBA00004141"/>
    </source>
</evidence>
<dbReference type="Proteomes" id="UP000694892">
    <property type="component" value="Chromosome 2L"/>
</dbReference>
<dbReference type="GeneID" id="495154"/>
<name>A0A974HY02_XENLA</name>
<keyword evidence="4 8" id="KW-1133">Transmembrane helix</keyword>
<dbReference type="OMA" id="IQSFLHC"/>
<keyword evidence="7" id="KW-1015">Disulfide bond</keyword>
<gene>
    <name evidence="11" type="primary">cd53.L</name>
    <name evidence="9" type="ORF">XELAEV_18011993mg</name>
</gene>
<evidence type="ECO:0000256" key="3">
    <source>
        <dbReference type="ARBA" id="ARBA00022692"/>
    </source>
</evidence>
<evidence type="ECO:0000256" key="5">
    <source>
        <dbReference type="ARBA" id="ARBA00023136"/>
    </source>
</evidence>
<evidence type="ECO:0000256" key="8">
    <source>
        <dbReference type="RuleBase" id="RU361218"/>
    </source>
</evidence>
<dbReference type="CDD" id="cd03164">
    <property type="entry name" value="CD53_like_LEL"/>
    <property type="match status" value="1"/>
</dbReference>
<dbReference type="Xenbase" id="XB-GENE-868562">
    <property type="gene designation" value="cd53.L"/>
</dbReference>
<keyword evidence="3 8" id="KW-0812">Transmembrane</keyword>
<sequence>MGSNFVSVLKYLMFAFNFLFWVTGCSIIAIGIYFVVNNIYGDLLTNNPSLTVGNSFIAIGIIIMVFGFLGCMGAIKENKCLLLTFFILLLLILLVEVTMAIFLFVYEKQLDKYVRERLTNSFEQNLKHNSSETWHMIQRNLQCCGINGSEDWMKKELHSSCCPSKTNSNCSLSDSFPVGCSEALKKWFENNFLYFGVGTICISVIEVLGMSFALTLYCHISRSSGKISTLL</sequence>
<evidence type="ECO:0000313" key="10">
    <source>
        <dbReference type="Proteomes" id="UP000694892"/>
    </source>
</evidence>
<reference evidence="10" key="1">
    <citation type="journal article" date="2016" name="Nature">
        <title>Genome evolution in the allotetraploid frog Xenopus laevis.</title>
        <authorList>
            <person name="Session A.M."/>
            <person name="Uno Y."/>
            <person name="Kwon T."/>
            <person name="Chapman J.A."/>
            <person name="Toyoda A."/>
            <person name="Takahashi S."/>
            <person name="Fukui A."/>
            <person name="Hikosaka A."/>
            <person name="Suzuki A."/>
            <person name="Kondo M."/>
            <person name="van Heeringen S.J."/>
            <person name="Quigley I."/>
            <person name="Heinz S."/>
            <person name="Ogino H."/>
            <person name="Ochi H."/>
            <person name="Hellsten U."/>
            <person name="Lyons J.B."/>
            <person name="Simakov O."/>
            <person name="Putnam N."/>
            <person name="Stites J."/>
            <person name="Kuroki Y."/>
            <person name="Tanaka T."/>
            <person name="Michiue T."/>
            <person name="Watanabe M."/>
            <person name="Bogdanovic O."/>
            <person name="Lister R."/>
            <person name="Georgiou G."/>
            <person name="Paranjpe S.S."/>
            <person name="van Kruijsbergen I."/>
            <person name="Shu S."/>
            <person name="Carlson J."/>
            <person name="Kinoshita T."/>
            <person name="Ohta Y."/>
            <person name="Mawaribuchi S."/>
            <person name="Jenkins J."/>
            <person name="Grimwood J."/>
            <person name="Schmutz J."/>
            <person name="Mitros T."/>
            <person name="Mozaffari S.V."/>
            <person name="Suzuki Y."/>
            <person name="Haramoto Y."/>
            <person name="Yamamoto T.S."/>
            <person name="Takagi C."/>
            <person name="Heald R."/>
            <person name="Miller K."/>
            <person name="Haudenschild C."/>
            <person name="Kitzman J."/>
            <person name="Nakayama T."/>
            <person name="Izutsu Y."/>
            <person name="Robert J."/>
            <person name="Fortriede J."/>
            <person name="Burns K."/>
            <person name="Lotay V."/>
            <person name="Karimi K."/>
            <person name="Yasuoka Y."/>
            <person name="Dichmann D.S."/>
            <person name="Flajnik M.F."/>
            <person name="Houston D.W."/>
            <person name="Shendure J."/>
            <person name="DuPasquier L."/>
            <person name="Vize P.D."/>
            <person name="Zorn A.M."/>
            <person name="Ito M."/>
            <person name="Marcotte E.M."/>
            <person name="Wallingford J.B."/>
            <person name="Ito Y."/>
            <person name="Asashima M."/>
            <person name="Ueno N."/>
            <person name="Matsuda Y."/>
            <person name="Veenstra G.J."/>
            <person name="Fujiyama A."/>
            <person name="Harland R.M."/>
            <person name="Taira M."/>
            <person name="Rokhsar D.S."/>
        </authorList>
    </citation>
    <scope>NUCLEOTIDE SEQUENCE [LARGE SCALE GENOMIC DNA]</scope>
    <source>
        <strain evidence="10">J</strain>
    </source>
</reference>
<dbReference type="InterPro" id="IPR000301">
    <property type="entry name" value="Tetraspanin_animals"/>
</dbReference>
<dbReference type="PANTHER" id="PTHR19282">
    <property type="entry name" value="TETRASPANIN"/>
    <property type="match status" value="1"/>
</dbReference>
<dbReference type="InterPro" id="IPR018499">
    <property type="entry name" value="Tetraspanin/Peripherin"/>
</dbReference>
<dbReference type="KEGG" id="xla:495154"/>
<proteinExistence type="inferred from homology"/>
<evidence type="ECO:0000256" key="2">
    <source>
        <dbReference type="ARBA" id="ARBA00006840"/>
    </source>
</evidence>
<dbReference type="InterPro" id="IPR008952">
    <property type="entry name" value="Tetraspanin_EC2_sf"/>
</dbReference>
<feature type="disulfide bond" evidence="7">
    <location>
        <begin position="144"/>
        <end position="162"/>
    </location>
</feature>
<dbReference type="AGR" id="Xenbase:XB-GENE-868562"/>
<dbReference type="Gene3D" id="1.10.1450.10">
    <property type="entry name" value="Tetraspanin"/>
    <property type="match status" value="1"/>
</dbReference>
<organism evidence="9 10">
    <name type="scientific">Xenopus laevis</name>
    <name type="common">African clawed frog</name>
    <dbReference type="NCBI Taxonomy" id="8355"/>
    <lineage>
        <taxon>Eukaryota</taxon>
        <taxon>Metazoa</taxon>
        <taxon>Chordata</taxon>
        <taxon>Craniata</taxon>
        <taxon>Vertebrata</taxon>
        <taxon>Euteleostomi</taxon>
        <taxon>Amphibia</taxon>
        <taxon>Batrachia</taxon>
        <taxon>Anura</taxon>
        <taxon>Pipoidea</taxon>
        <taxon>Pipidae</taxon>
        <taxon>Xenopodinae</taxon>
        <taxon>Xenopus</taxon>
        <taxon>Xenopus</taxon>
    </lineage>
</organism>
<feature type="transmembrane region" description="Helical" evidence="8">
    <location>
        <begin position="12"/>
        <end position="36"/>
    </location>
</feature>
<feature type="transmembrane region" description="Helical" evidence="8">
    <location>
        <begin position="82"/>
        <end position="106"/>
    </location>
</feature>
<evidence type="ECO:0000256" key="7">
    <source>
        <dbReference type="PIRSR" id="PIRSR002419-1"/>
    </source>
</evidence>
<dbReference type="SUPFAM" id="SSF48652">
    <property type="entry name" value="Tetraspanin"/>
    <property type="match status" value="1"/>
</dbReference>
<dbReference type="RefSeq" id="NP_001088317.1">
    <property type="nucleotide sequence ID" value="NM_001094848.1"/>
</dbReference>
<dbReference type="PROSITE" id="PS00421">
    <property type="entry name" value="TM4_1"/>
    <property type="match status" value="1"/>
</dbReference>
<dbReference type="CTD" id="495154"/>
<feature type="disulfide bond" evidence="7">
    <location>
        <begin position="143"/>
        <end position="180"/>
    </location>
</feature>
<dbReference type="Pfam" id="PF00335">
    <property type="entry name" value="Tetraspanin"/>
    <property type="match status" value="1"/>
</dbReference>
<comment type="subcellular location">
    <subcellularLocation>
        <location evidence="1 8">Membrane</location>
        <topology evidence="1 8">Multi-pass membrane protein</topology>
    </subcellularLocation>
</comment>
<dbReference type="InterPro" id="IPR018503">
    <property type="entry name" value="Tetraspanin_CS"/>
</dbReference>
<dbReference type="PANTHER" id="PTHR19282:SF39">
    <property type="entry name" value="LEUKOCYTE SURFACE ANTIGEN CD53"/>
    <property type="match status" value="1"/>
</dbReference>
<dbReference type="OrthoDB" id="432835at2759"/>
<dbReference type="PRINTS" id="PR00259">
    <property type="entry name" value="TMFOUR"/>
</dbReference>
<dbReference type="EMBL" id="CM004468">
    <property type="protein sequence ID" value="OCT94325.1"/>
    <property type="molecule type" value="Genomic_DNA"/>
</dbReference>
<dbReference type="AlphaFoldDB" id="A0A974HY02"/>
<evidence type="ECO:0000313" key="11">
    <source>
        <dbReference type="Xenbase" id="XB-GENE-868562"/>
    </source>
</evidence>
<keyword evidence="6" id="KW-0325">Glycoprotein</keyword>
<dbReference type="GO" id="GO:0005886">
    <property type="term" value="C:plasma membrane"/>
    <property type="evidence" value="ECO:0007669"/>
    <property type="project" value="TreeGrafter"/>
</dbReference>
<protein>
    <recommendedName>
        <fullName evidence="8">Tetraspanin</fullName>
    </recommendedName>
</protein>
<keyword evidence="5 8" id="KW-0472">Membrane</keyword>
<evidence type="ECO:0000313" key="9">
    <source>
        <dbReference type="EMBL" id="OCT94325.1"/>
    </source>
</evidence>
<dbReference type="PIRSF" id="PIRSF002419">
    <property type="entry name" value="Tetraspanin"/>
    <property type="match status" value="1"/>
</dbReference>
<accession>A0A974HY02</accession>
<evidence type="ECO:0000256" key="4">
    <source>
        <dbReference type="ARBA" id="ARBA00022989"/>
    </source>
</evidence>
<evidence type="ECO:0000256" key="6">
    <source>
        <dbReference type="ARBA" id="ARBA00023180"/>
    </source>
</evidence>
<comment type="similarity">
    <text evidence="2 8">Belongs to the tetraspanin (TM4SF) family.</text>
</comment>